<dbReference type="GO" id="GO:0031902">
    <property type="term" value="C:late endosome membrane"/>
    <property type="evidence" value="ECO:0007669"/>
    <property type="project" value="TreeGrafter"/>
</dbReference>
<evidence type="ECO:0000256" key="4">
    <source>
        <dbReference type="PROSITE-ProRule" id="PRU00091"/>
    </source>
</evidence>
<dbReference type="SMART" id="SM00064">
    <property type="entry name" value="FYVE"/>
    <property type="match status" value="1"/>
</dbReference>
<dbReference type="GO" id="GO:0008270">
    <property type="term" value="F:zinc ion binding"/>
    <property type="evidence" value="ECO:0007669"/>
    <property type="project" value="UniProtKB-KW"/>
</dbReference>
<dbReference type="GO" id="GO:0000813">
    <property type="term" value="C:ESCRT I complex"/>
    <property type="evidence" value="ECO:0007669"/>
    <property type="project" value="TreeGrafter"/>
</dbReference>
<reference evidence="7" key="1">
    <citation type="submission" date="2018-02" db="EMBL/GenBank/DDBJ databases">
        <title>Rhizophora mucronata_Transcriptome.</title>
        <authorList>
            <person name="Meera S.P."/>
            <person name="Sreeshan A."/>
            <person name="Augustine A."/>
        </authorList>
    </citation>
    <scope>NUCLEOTIDE SEQUENCE</scope>
    <source>
        <tissue evidence="7">Leaf</tissue>
    </source>
</reference>
<organism evidence="7">
    <name type="scientific">Rhizophora mucronata</name>
    <name type="common">Asiatic mangrove</name>
    <dbReference type="NCBI Taxonomy" id="61149"/>
    <lineage>
        <taxon>Eukaryota</taxon>
        <taxon>Viridiplantae</taxon>
        <taxon>Streptophyta</taxon>
        <taxon>Embryophyta</taxon>
        <taxon>Tracheophyta</taxon>
        <taxon>Spermatophyta</taxon>
        <taxon>Magnoliopsida</taxon>
        <taxon>eudicotyledons</taxon>
        <taxon>Gunneridae</taxon>
        <taxon>Pentapetalae</taxon>
        <taxon>rosids</taxon>
        <taxon>fabids</taxon>
        <taxon>Malpighiales</taxon>
        <taxon>Rhizophoraceae</taxon>
        <taxon>Rhizophora</taxon>
    </lineage>
</organism>
<dbReference type="PROSITE" id="PS50178">
    <property type="entry name" value="ZF_FYVE"/>
    <property type="match status" value="1"/>
</dbReference>
<feature type="compositionally biased region" description="Basic and acidic residues" evidence="5">
    <location>
        <begin position="214"/>
        <end position="230"/>
    </location>
</feature>
<feature type="compositionally biased region" description="Low complexity" evidence="5">
    <location>
        <begin position="104"/>
        <end position="122"/>
    </location>
</feature>
<dbReference type="InterPro" id="IPR017455">
    <property type="entry name" value="Znf_FYVE-rel"/>
</dbReference>
<dbReference type="CDD" id="cd00934">
    <property type="entry name" value="PTB"/>
    <property type="match status" value="1"/>
</dbReference>
<accession>A0A2P2L3B2</accession>
<dbReference type="GO" id="GO:0070676">
    <property type="term" value="P:intralumenal vesicle formation"/>
    <property type="evidence" value="ECO:0007669"/>
    <property type="project" value="TreeGrafter"/>
</dbReference>
<evidence type="ECO:0000256" key="2">
    <source>
        <dbReference type="ARBA" id="ARBA00022771"/>
    </source>
</evidence>
<feature type="domain" description="FYVE-type" evidence="6">
    <location>
        <begin position="466"/>
        <end position="526"/>
    </location>
</feature>
<proteinExistence type="predicted"/>
<dbReference type="GO" id="GO:0036258">
    <property type="term" value="P:multivesicular body assembly"/>
    <property type="evidence" value="ECO:0007669"/>
    <property type="project" value="InterPro"/>
</dbReference>
<keyword evidence="1" id="KW-0479">Metal-binding</keyword>
<name>A0A2P2L3B2_RHIMU</name>
<keyword evidence="2 4" id="KW-0863">Zinc-finger</keyword>
<dbReference type="PRINTS" id="PR01217">
    <property type="entry name" value="PRICHEXTENSN"/>
</dbReference>
<dbReference type="CDD" id="cd15730">
    <property type="entry name" value="FYVE_EEA1"/>
    <property type="match status" value="1"/>
</dbReference>
<feature type="compositionally biased region" description="Pro residues" evidence="5">
    <location>
        <begin position="72"/>
        <end position="85"/>
    </location>
</feature>
<evidence type="ECO:0000256" key="3">
    <source>
        <dbReference type="ARBA" id="ARBA00022833"/>
    </source>
</evidence>
<dbReference type="SUPFAM" id="SSF57903">
    <property type="entry name" value="FYVE/PHD zinc finger"/>
    <property type="match status" value="1"/>
</dbReference>
<evidence type="ECO:0000313" key="7">
    <source>
        <dbReference type="EMBL" id="MBX12448.1"/>
    </source>
</evidence>
<feature type="region of interest" description="Disordered" evidence="5">
    <location>
        <begin position="64"/>
        <end position="230"/>
    </location>
</feature>
<feature type="region of interest" description="Disordered" evidence="5">
    <location>
        <begin position="554"/>
        <end position="573"/>
    </location>
</feature>
<dbReference type="AlphaFoldDB" id="A0A2P2L3B2"/>
<feature type="compositionally biased region" description="Pro residues" evidence="5">
    <location>
        <begin position="92"/>
        <end position="103"/>
    </location>
</feature>
<dbReference type="Pfam" id="PF01363">
    <property type="entry name" value="FYVE"/>
    <property type="match status" value="1"/>
</dbReference>
<dbReference type="InterPro" id="IPR011011">
    <property type="entry name" value="Znf_FYVE_PHD"/>
</dbReference>
<protein>
    <submittedName>
        <fullName evidence="7">JHL20J20.9 protein</fullName>
    </submittedName>
</protein>
<evidence type="ECO:0000256" key="5">
    <source>
        <dbReference type="SAM" id="MobiDB-lite"/>
    </source>
</evidence>
<dbReference type="InterPro" id="IPR045893">
    <property type="entry name" value="FREE1"/>
</dbReference>
<dbReference type="EMBL" id="GGEC01031964">
    <property type="protein sequence ID" value="MBX12448.1"/>
    <property type="molecule type" value="Transcribed_RNA"/>
</dbReference>
<feature type="compositionally biased region" description="Polar residues" evidence="5">
    <location>
        <begin position="135"/>
        <end position="165"/>
    </location>
</feature>
<dbReference type="PANTHER" id="PTHR46977:SF1">
    <property type="entry name" value="PROTEIN FREE1"/>
    <property type="match status" value="1"/>
</dbReference>
<dbReference type="Gene3D" id="3.30.40.10">
    <property type="entry name" value="Zinc/RING finger domain, C3HC4 (zinc finger)"/>
    <property type="match status" value="1"/>
</dbReference>
<sequence>MQRGDYDASFFQYPHLKISNANPSPIPNSNPNLMMDHYHQTSSYASAPPFNTGYSPSDYSIYHPNYSNYPQNPDPIPPPTAPSYPPTATTAPPTPQPPPPPANPNILQPLFDPSSQLPQSQPSFPPYDSHGPYNPSISWQSYCSPFDQHQTAPSYGNPSPATSSIPPNPVQPSANPPYSSMYSAPYNQLGSTAPPSYGSPYENSPRFDQSNSYFDDKLGSYGRNRSDLGSDLYGKRTEGGYDFGRDDGYEDGVYAYDGGKVEPYGARGTAPKSSTWSGFDDYGRAISFPSVKDSSVGLGSSSGSAKIVRAVPKPETQQDVKGGVLKFRVKLLAENPGLTTMDVLCQIGLDGVRMLDPSTGRTLRIYPLENITRCEVTDPSTLAFWSKSSVDIEPRRIRLQSNSYTTTTLLDTVTAATVQVKEMAGASRPSDSPRTTEQLTDKKKGLVDWMNIIKPSNEEKDHWVPDEAVTKCTACGTDFGAFVRKHHCRNCGDIFCDKCTHGRIALTSDENAQPVRVCDRCMAEVTQRLSNSKEATTKPAGLRSHEDLAKKLQDEMEKNRKASSGSKSHGSGRRMKEVACPTCTVHLQVQVPSSGSETIECGVCQHPFLVSAS</sequence>
<feature type="compositionally biased region" description="Polar residues" evidence="5">
    <location>
        <begin position="178"/>
        <end position="194"/>
    </location>
</feature>
<dbReference type="InterPro" id="IPR000306">
    <property type="entry name" value="Znf_FYVE"/>
</dbReference>
<keyword evidence="3" id="KW-0862">Zinc</keyword>
<dbReference type="InterPro" id="IPR013083">
    <property type="entry name" value="Znf_RING/FYVE/PHD"/>
</dbReference>
<dbReference type="GO" id="GO:0043130">
    <property type="term" value="F:ubiquitin binding"/>
    <property type="evidence" value="ECO:0007669"/>
    <property type="project" value="InterPro"/>
</dbReference>
<evidence type="ECO:0000259" key="6">
    <source>
        <dbReference type="PROSITE" id="PS50178"/>
    </source>
</evidence>
<dbReference type="PANTHER" id="PTHR46977">
    <property type="entry name" value="PROTEIN FREE1"/>
    <property type="match status" value="1"/>
</dbReference>
<dbReference type="FunFam" id="3.30.40.10:FF:000312">
    <property type="entry name" value="Zinc finger, FYVE-type, endofin"/>
    <property type="match status" value="1"/>
</dbReference>
<evidence type="ECO:0000256" key="1">
    <source>
        <dbReference type="ARBA" id="ARBA00022723"/>
    </source>
</evidence>